<keyword evidence="2" id="KW-1185">Reference proteome</keyword>
<accession>A0ABP6Y3I6</accession>
<evidence type="ECO:0000313" key="1">
    <source>
        <dbReference type="EMBL" id="GAA3576229.1"/>
    </source>
</evidence>
<dbReference type="Pfam" id="PF13618">
    <property type="entry name" value="Gluconate_2-dh3"/>
    <property type="match status" value="1"/>
</dbReference>
<dbReference type="PROSITE" id="PS51257">
    <property type="entry name" value="PROKAR_LIPOPROTEIN"/>
    <property type="match status" value="1"/>
</dbReference>
<gene>
    <name evidence="1" type="ORF">GCM10022395_26400</name>
</gene>
<name>A0ABP6Y3I6_9FLAO</name>
<dbReference type="Proteomes" id="UP001500954">
    <property type="component" value="Unassembled WGS sequence"/>
</dbReference>
<evidence type="ECO:0000313" key="2">
    <source>
        <dbReference type="Proteomes" id="UP001500954"/>
    </source>
</evidence>
<organism evidence="1 2">
    <name type="scientific">Snuella lapsa</name>
    <dbReference type="NCBI Taxonomy" id="870481"/>
    <lineage>
        <taxon>Bacteria</taxon>
        <taxon>Pseudomonadati</taxon>
        <taxon>Bacteroidota</taxon>
        <taxon>Flavobacteriia</taxon>
        <taxon>Flavobacteriales</taxon>
        <taxon>Flavobacteriaceae</taxon>
        <taxon>Snuella</taxon>
    </lineage>
</organism>
<sequence>MYFEMDRRSLLKALPLSVGGLVATPTLLQLLSSCAREKQLEWIPKFLNKSQAYVLEQIVQVILPTTDEVGALDVKAPQFIDLILSDVVSNTDREVFIKGETVFRQKYEARFKKDISNASVTGVSIMVSTYFDLSEEDQEKVAEMLSLDPSEISDSGTFYIYKYLCFIRYYTLFAYLTAQEVKENLLGFNPYLGTYTACTTL</sequence>
<evidence type="ECO:0008006" key="3">
    <source>
        <dbReference type="Google" id="ProtNLM"/>
    </source>
</evidence>
<comment type="caution">
    <text evidence="1">The sequence shown here is derived from an EMBL/GenBank/DDBJ whole genome shotgun (WGS) entry which is preliminary data.</text>
</comment>
<proteinExistence type="predicted"/>
<reference evidence="2" key="1">
    <citation type="journal article" date="2019" name="Int. J. Syst. Evol. Microbiol.">
        <title>The Global Catalogue of Microorganisms (GCM) 10K type strain sequencing project: providing services to taxonomists for standard genome sequencing and annotation.</title>
        <authorList>
            <consortium name="The Broad Institute Genomics Platform"/>
            <consortium name="The Broad Institute Genome Sequencing Center for Infectious Disease"/>
            <person name="Wu L."/>
            <person name="Ma J."/>
        </authorList>
    </citation>
    <scope>NUCLEOTIDE SEQUENCE [LARGE SCALE GENOMIC DNA]</scope>
    <source>
        <strain evidence="2">JCM 17111</strain>
    </source>
</reference>
<dbReference type="EMBL" id="BAABCY010000073">
    <property type="protein sequence ID" value="GAA3576229.1"/>
    <property type="molecule type" value="Genomic_DNA"/>
</dbReference>
<dbReference type="InterPro" id="IPR027056">
    <property type="entry name" value="Gluconate_2DH_su3"/>
</dbReference>
<protein>
    <recommendedName>
        <fullName evidence="3">Gluconate 2-dehydrogenase subunit 3 family protein</fullName>
    </recommendedName>
</protein>